<gene>
    <name evidence="2" type="primary">Necator_chrIV.g16782</name>
    <name evidence="2" type="ORF">RB195_003485</name>
</gene>
<feature type="compositionally biased region" description="Basic and acidic residues" evidence="1">
    <location>
        <begin position="1"/>
        <end position="21"/>
    </location>
</feature>
<evidence type="ECO:0000313" key="2">
    <source>
        <dbReference type="EMBL" id="KAK6752096.1"/>
    </source>
</evidence>
<dbReference type="EMBL" id="JAVFWL010000004">
    <property type="protein sequence ID" value="KAK6752096.1"/>
    <property type="molecule type" value="Genomic_DNA"/>
</dbReference>
<organism evidence="2 3">
    <name type="scientific">Necator americanus</name>
    <name type="common">Human hookworm</name>
    <dbReference type="NCBI Taxonomy" id="51031"/>
    <lineage>
        <taxon>Eukaryota</taxon>
        <taxon>Metazoa</taxon>
        <taxon>Ecdysozoa</taxon>
        <taxon>Nematoda</taxon>
        <taxon>Chromadorea</taxon>
        <taxon>Rhabditida</taxon>
        <taxon>Rhabditina</taxon>
        <taxon>Rhabditomorpha</taxon>
        <taxon>Strongyloidea</taxon>
        <taxon>Ancylostomatidae</taxon>
        <taxon>Bunostominae</taxon>
        <taxon>Necator</taxon>
    </lineage>
</organism>
<keyword evidence="3" id="KW-1185">Reference proteome</keyword>
<evidence type="ECO:0000256" key="1">
    <source>
        <dbReference type="SAM" id="MobiDB-lite"/>
    </source>
</evidence>
<protein>
    <submittedName>
        <fullName evidence="2">Uncharacterized protein</fullName>
    </submittedName>
</protein>
<name>A0ABR1DRL0_NECAM</name>
<accession>A0ABR1DRL0</accession>
<evidence type="ECO:0000313" key="3">
    <source>
        <dbReference type="Proteomes" id="UP001303046"/>
    </source>
</evidence>
<reference evidence="2 3" key="1">
    <citation type="submission" date="2023-08" db="EMBL/GenBank/DDBJ databases">
        <title>A Necator americanus chromosomal reference genome.</title>
        <authorList>
            <person name="Ilik V."/>
            <person name="Petrzelkova K.J."/>
            <person name="Pardy F."/>
            <person name="Fuh T."/>
            <person name="Niatou-Singa F.S."/>
            <person name="Gouil Q."/>
            <person name="Baker L."/>
            <person name="Ritchie M.E."/>
            <person name="Jex A.R."/>
            <person name="Gazzola D."/>
            <person name="Li H."/>
            <person name="Toshio Fujiwara R."/>
            <person name="Zhan B."/>
            <person name="Aroian R.V."/>
            <person name="Pafco B."/>
            <person name="Schwarz E.M."/>
        </authorList>
    </citation>
    <scope>NUCLEOTIDE SEQUENCE [LARGE SCALE GENOMIC DNA]</scope>
    <source>
        <strain evidence="2 3">Aroian</strain>
        <tissue evidence="2">Whole animal</tissue>
    </source>
</reference>
<dbReference type="Proteomes" id="UP001303046">
    <property type="component" value="Unassembled WGS sequence"/>
</dbReference>
<sequence>MVKIHEKKEERQCDRSTDTDANRGAMQPMDFHIVFNSLPVSKVETFTVSPKLTATFGPDDRDASAAIRALFQPTDRMAHGQIIHV</sequence>
<comment type="caution">
    <text evidence="2">The sequence shown here is derived from an EMBL/GenBank/DDBJ whole genome shotgun (WGS) entry which is preliminary data.</text>
</comment>
<proteinExistence type="predicted"/>
<feature type="region of interest" description="Disordered" evidence="1">
    <location>
        <begin position="1"/>
        <end position="25"/>
    </location>
</feature>